<dbReference type="Proteomes" id="UP000198662">
    <property type="component" value="Unassembled WGS sequence"/>
</dbReference>
<dbReference type="EMBL" id="FNGF01000001">
    <property type="protein sequence ID" value="SDK59264.1"/>
    <property type="molecule type" value="Genomic_DNA"/>
</dbReference>
<sequence>MDPDARPAHRRLRPMRGLDVLHRALYEIDLPGPAGPVRYTVEVDTDRDWTAVLYADGVLQTEADLPARLPVPGGVIEADHGMYGVSRMHFTAGDGRERRLAPVRGTLEDLRGRFAHRHPRASRAIGWAAVAVLLVNLALAAPQALELATEIPRVAERFGTFESPVDLPWWLNTSLYAAGAAAATERVLTFRRNRIVDFETIWTEA</sequence>
<accession>A0A1G9D6C8</accession>
<protein>
    <submittedName>
        <fullName evidence="1">Uncharacterized protein</fullName>
    </submittedName>
</protein>
<name>A0A1G9D6C8_9ACTN</name>
<evidence type="ECO:0000313" key="1">
    <source>
        <dbReference type="EMBL" id="SDK59264.1"/>
    </source>
</evidence>
<keyword evidence="2" id="KW-1185">Reference proteome</keyword>
<evidence type="ECO:0000313" key="2">
    <source>
        <dbReference type="Proteomes" id="UP000198662"/>
    </source>
</evidence>
<proteinExistence type="predicted"/>
<dbReference type="RefSeq" id="WP_091042781.1">
    <property type="nucleotide sequence ID" value="NZ_FNGF01000001.1"/>
</dbReference>
<organism evidence="1 2">
    <name type="scientific">Glycomyces sambucus</name>
    <dbReference type="NCBI Taxonomy" id="380244"/>
    <lineage>
        <taxon>Bacteria</taxon>
        <taxon>Bacillati</taxon>
        <taxon>Actinomycetota</taxon>
        <taxon>Actinomycetes</taxon>
        <taxon>Glycomycetales</taxon>
        <taxon>Glycomycetaceae</taxon>
        <taxon>Glycomyces</taxon>
    </lineage>
</organism>
<dbReference type="OrthoDB" id="2716688at2"/>
<reference evidence="2" key="1">
    <citation type="submission" date="2016-10" db="EMBL/GenBank/DDBJ databases">
        <authorList>
            <person name="Varghese N."/>
            <person name="Submissions S."/>
        </authorList>
    </citation>
    <scope>NUCLEOTIDE SEQUENCE [LARGE SCALE GENOMIC DNA]</scope>
    <source>
        <strain evidence="2">CGMCC 4.3147</strain>
    </source>
</reference>
<gene>
    <name evidence="1" type="ORF">SAMN05216298_0695</name>
</gene>
<dbReference type="AlphaFoldDB" id="A0A1G9D6C8"/>